<protein>
    <recommendedName>
        <fullName evidence="1">DUF7715 domain-containing protein</fullName>
    </recommendedName>
</protein>
<dbReference type="AlphaFoldDB" id="A0A6N4WE32"/>
<evidence type="ECO:0000313" key="3">
    <source>
        <dbReference type="Proteomes" id="UP000467249"/>
    </source>
</evidence>
<sequence>MREEIVVAPFVCPDHDFICTRVHQGIVSHGYSTKAEVRDVDTTSEALVAACRFHLDFSQWAAVVEDPAELELLAADLIDTMVQTASQHPTGTVLHMTFDRPTSTWLYTTVTT</sequence>
<feature type="domain" description="DUF7715" evidence="1">
    <location>
        <begin position="4"/>
        <end position="99"/>
    </location>
</feature>
<proteinExistence type="predicted"/>
<dbReference type="Proteomes" id="UP000467249">
    <property type="component" value="Chromosome"/>
</dbReference>
<accession>A0A6N4WE32</accession>
<keyword evidence="3" id="KW-1185">Reference proteome</keyword>
<evidence type="ECO:0000313" key="2">
    <source>
        <dbReference type="EMBL" id="BBZ78467.1"/>
    </source>
</evidence>
<dbReference type="RefSeq" id="WP_163805617.1">
    <property type="nucleotide sequence ID" value="NZ_AP022620.1"/>
</dbReference>
<gene>
    <name evidence="2" type="ORF">MANY_38040</name>
</gene>
<evidence type="ECO:0000259" key="1">
    <source>
        <dbReference type="Pfam" id="PF24831"/>
    </source>
</evidence>
<organism evidence="2 3">
    <name type="scientific">Mycolicibacterium anyangense</name>
    <dbReference type="NCBI Taxonomy" id="1431246"/>
    <lineage>
        <taxon>Bacteria</taxon>
        <taxon>Bacillati</taxon>
        <taxon>Actinomycetota</taxon>
        <taxon>Actinomycetes</taxon>
        <taxon>Mycobacteriales</taxon>
        <taxon>Mycobacteriaceae</taxon>
        <taxon>Mycolicibacterium</taxon>
    </lineage>
</organism>
<name>A0A6N4WE32_9MYCO</name>
<dbReference type="InterPro" id="IPR056132">
    <property type="entry name" value="DUF7715"/>
</dbReference>
<dbReference type="KEGG" id="many:MANY_38040"/>
<reference evidence="2 3" key="1">
    <citation type="journal article" date="2019" name="Emerg. Microbes Infect.">
        <title>Comprehensive subspecies identification of 175 nontuberculous mycobacteria species based on 7547 genomic profiles.</title>
        <authorList>
            <person name="Matsumoto Y."/>
            <person name="Kinjo T."/>
            <person name="Motooka D."/>
            <person name="Nabeya D."/>
            <person name="Jung N."/>
            <person name="Uechi K."/>
            <person name="Horii T."/>
            <person name="Iida T."/>
            <person name="Fujita J."/>
            <person name="Nakamura S."/>
        </authorList>
    </citation>
    <scope>NUCLEOTIDE SEQUENCE [LARGE SCALE GENOMIC DNA]</scope>
    <source>
        <strain evidence="2 3">JCM 30275</strain>
    </source>
</reference>
<dbReference type="EMBL" id="AP022620">
    <property type="protein sequence ID" value="BBZ78467.1"/>
    <property type="molecule type" value="Genomic_DNA"/>
</dbReference>
<dbReference type="Pfam" id="PF24831">
    <property type="entry name" value="DUF7715"/>
    <property type="match status" value="1"/>
</dbReference>